<dbReference type="PANTHER" id="PTHR30537">
    <property type="entry name" value="HTH-TYPE TRANSCRIPTIONAL REGULATOR"/>
    <property type="match status" value="1"/>
</dbReference>
<keyword evidence="4" id="KW-0804">Transcription</keyword>
<dbReference type="InterPro" id="IPR005119">
    <property type="entry name" value="LysR_subst-bd"/>
</dbReference>
<dbReference type="Proteomes" id="UP000265431">
    <property type="component" value="Unassembled WGS sequence"/>
</dbReference>
<dbReference type="FunFam" id="1.10.10.10:FF:000001">
    <property type="entry name" value="LysR family transcriptional regulator"/>
    <property type="match status" value="1"/>
</dbReference>
<reference evidence="6 7" key="1">
    <citation type="submission" date="2018-08" db="EMBL/GenBank/DDBJ databases">
        <title>Henriciella mobilis sp. nov., isolated from seawater.</title>
        <authorList>
            <person name="Cheng H."/>
            <person name="Wu Y.-H."/>
            <person name="Xu X.-W."/>
            <person name="Guo L.-L."/>
        </authorList>
    </citation>
    <scope>NUCLEOTIDE SEQUENCE [LARGE SCALE GENOMIC DNA]</scope>
    <source>
        <strain evidence="6 7">CCUG66934</strain>
    </source>
</reference>
<evidence type="ECO:0000259" key="5">
    <source>
        <dbReference type="PROSITE" id="PS50931"/>
    </source>
</evidence>
<keyword evidence="7" id="KW-1185">Reference proteome</keyword>
<evidence type="ECO:0000256" key="3">
    <source>
        <dbReference type="ARBA" id="ARBA00023125"/>
    </source>
</evidence>
<evidence type="ECO:0000256" key="2">
    <source>
        <dbReference type="ARBA" id="ARBA00023015"/>
    </source>
</evidence>
<keyword evidence="2" id="KW-0805">Transcription regulation</keyword>
<accession>A0A399R6K6</accession>
<dbReference type="InterPro" id="IPR058163">
    <property type="entry name" value="LysR-type_TF_proteobact-type"/>
</dbReference>
<evidence type="ECO:0000313" key="6">
    <source>
        <dbReference type="EMBL" id="RIJ26131.1"/>
    </source>
</evidence>
<dbReference type="AlphaFoldDB" id="A0A399R6K6"/>
<proteinExistence type="inferred from homology"/>
<dbReference type="SUPFAM" id="SSF46785">
    <property type="entry name" value="Winged helix' DNA-binding domain"/>
    <property type="match status" value="1"/>
</dbReference>
<dbReference type="InterPro" id="IPR036390">
    <property type="entry name" value="WH_DNA-bd_sf"/>
</dbReference>
<dbReference type="InterPro" id="IPR036388">
    <property type="entry name" value="WH-like_DNA-bd_sf"/>
</dbReference>
<sequence>MKKTSLDWDKLRVFGVVAELKSLTAAGKRLGESTPTVSRKIDELEKMLGCDLFNRTTKGVELTEAGREVQRRTRTMSDSANDIVNTVSDFDLEGSGSLRFSGQDGVASHWLARLIPQFQEERPGVDLDFQIADREADLAGGDADLSITFNEPRLRDILSIRLGVLHYMFFTTKDYLAGRTAPASLYDLIGHDVLMHDAYSYQIESWSSRAVDLKKAIRFKLTTNSGTVLREVCANGGGIAVMPSYVVELDPRLIALELPEVAPIQFWLTYTPRIQRLSRGRQFIDWTRKQFSSEKSPWFQDTFVHPNQFDKYAERGK</sequence>
<organism evidence="6 7">
    <name type="scientific">Henriciella barbarensis</name>
    <dbReference type="NCBI Taxonomy" id="86342"/>
    <lineage>
        <taxon>Bacteria</taxon>
        <taxon>Pseudomonadati</taxon>
        <taxon>Pseudomonadota</taxon>
        <taxon>Alphaproteobacteria</taxon>
        <taxon>Hyphomonadales</taxon>
        <taxon>Hyphomonadaceae</taxon>
        <taxon>Henriciella</taxon>
    </lineage>
</organism>
<evidence type="ECO:0000256" key="4">
    <source>
        <dbReference type="ARBA" id="ARBA00023163"/>
    </source>
</evidence>
<evidence type="ECO:0000256" key="1">
    <source>
        <dbReference type="ARBA" id="ARBA00009437"/>
    </source>
</evidence>
<dbReference type="Gene3D" id="3.40.190.290">
    <property type="match status" value="1"/>
</dbReference>
<dbReference type="GO" id="GO:0006351">
    <property type="term" value="P:DNA-templated transcription"/>
    <property type="evidence" value="ECO:0007669"/>
    <property type="project" value="TreeGrafter"/>
</dbReference>
<protein>
    <submittedName>
        <fullName evidence="6">LysR family transcriptional regulator</fullName>
    </submittedName>
</protein>
<feature type="domain" description="HTH lysR-type" evidence="5">
    <location>
        <begin position="6"/>
        <end position="63"/>
    </location>
</feature>
<keyword evidence="3" id="KW-0238">DNA-binding</keyword>
<dbReference type="GO" id="GO:0043565">
    <property type="term" value="F:sequence-specific DNA binding"/>
    <property type="evidence" value="ECO:0007669"/>
    <property type="project" value="TreeGrafter"/>
</dbReference>
<dbReference type="Pfam" id="PF00126">
    <property type="entry name" value="HTH_1"/>
    <property type="match status" value="1"/>
</dbReference>
<comment type="caution">
    <text evidence="6">The sequence shown here is derived from an EMBL/GenBank/DDBJ whole genome shotgun (WGS) entry which is preliminary data.</text>
</comment>
<dbReference type="PROSITE" id="PS50931">
    <property type="entry name" value="HTH_LYSR"/>
    <property type="match status" value="1"/>
</dbReference>
<dbReference type="RefSeq" id="WP_119377984.1">
    <property type="nucleotide sequence ID" value="NZ_QWGB01000003.1"/>
</dbReference>
<dbReference type="Pfam" id="PF03466">
    <property type="entry name" value="LysR_substrate"/>
    <property type="match status" value="1"/>
</dbReference>
<comment type="similarity">
    <text evidence="1">Belongs to the LysR transcriptional regulatory family.</text>
</comment>
<dbReference type="GO" id="GO:0003700">
    <property type="term" value="F:DNA-binding transcription factor activity"/>
    <property type="evidence" value="ECO:0007669"/>
    <property type="project" value="InterPro"/>
</dbReference>
<gene>
    <name evidence="6" type="ORF">D1224_00490</name>
</gene>
<name>A0A399R6K6_9PROT</name>
<evidence type="ECO:0000313" key="7">
    <source>
        <dbReference type="Proteomes" id="UP000265431"/>
    </source>
</evidence>
<dbReference type="SUPFAM" id="SSF53850">
    <property type="entry name" value="Periplasmic binding protein-like II"/>
    <property type="match status" value="1"/>
</dbReference>
<dbReference type="Gene3D" id="1.10.10.10">
    <property type="entry name" value="Winged helix-like DNA-binding domain superfamily/Winged helix DNA-binding domain"/>
    <property type="match status" value="1"/>
</dbReference>
<dbReference type="InterPro" id="IPR000847">
    <property type="entry name" value="LysR_HTH_N"/>
</dbReference>
<dbReference type="EMBL" id="QWGB01000003">
    <property type="protein sequence ID" value="RIJ26131.1"/>
    <property type="molecule type" value="Genomic_DNA"/>
</dbReference>
<dbReference type="OrthoDB" id="7624726at2"/>
<dbReference type="PANTHER" id="PTHR30537:SF3">
    <property type="entry name" value="TRANSCRIPTIONAL REGULATORY PROTEIN"/>
    <property type="match status" value="1"/>
</dbReference>